<dbReference type="eggNOG" id="COG1388">
    <property type="taxonomic scope" value="Bacteria"/>
</dbReference>
<dbReference type="PANTHER" id="PTHR39576">
    <property type="entry name" value="ATTACHING AND EFFACING PROTEIN HOMOLOG-RELATED-RELATED"/>
    <property type="match status" value="1"/>
</dbReference>
<comment type="similarity">
    <text evidence="1">Belongs to the intimin/invasin family.</text>
</comment>
<reference evidence="7" key="1">
    <citation type="journal article" date="2011" name="PLoS ONE">
        <title>The entomopathogenic bacterial endosymbionts xenorhabdus and photorhabdus: convergent lifestyles from divergent genomes.</title>
        <authorList>
            <person name="Chaston J.M."/>
            <person name="Suen G."/>
            <person name="Tucker S.L."/>
            <person name="Andersen A.W."/>
            <person name="Bhasin A."/>
            <person name="Bode E."/>
            <person name="Bode H.B."/>
            <person name="Brachmann A.O."/>
            <person name="Cowles C.E."/>
            <person name="Cowles K.N."/>
            <person name="Darby C."/>
            <person name="de Leon L."/>
            <person name="Drace K."/>
            <person name="Du Z."/>
            <person name="Givaudan A."/>
            <person name="Herbert Tran E.E."/>
            <person name="Jewell K.A."/>
            <person name="Knack J.J."/>
            <person name="Krasomil-Osterfeld K.C."/>
            <person name="Kukor R."/>
            <person name="Lanois A."/>
            <person name="Latreille P."/>
            <person name="Leimgruber N.K."/>
            <person name="Lipke C.M."/>
            <person name="Liu R."/>
            <person name="Lu X."/>
            <person name="Martens E.C."/>
            <person name="Marri P.R."/>
            <person name="Medigue C."/>
            <person name="Menard M.L."/>
            <person name="Miller N.M."/>
            <person name="Morales-Soto N."/>
            <person name="Norton S."/>
            <person name="Ogier J.C."/>
            <person name="Orchard S.S."/>
            <person name="Park D."/>
            <person name="Park Y."/>
            <person name="Qurollo B.A."/>
            <person name="Sugar D.R."/>
            <person name="Richards G.R."/>
            <person name="Rouy Z."/>
            <person name="Slominski B."/>
            <person name="Slominski K."/>
            <person name="Snyder H."/>
            <person name="Tjaden B.C."/>
            <person name="van der Hoeven R."/>
            <person name="Welch R.D."/>
            <person name="Wheeler C."/>
            <person name="Xiang B."/>
            <person name="Barbazuk B."/>
            <person name="Gaudriault S."/>
            <person name="Goodner B."/>
            <person name="Slater S.C."/>
            <person name="Forst S."/>
            <person name="Goldman B.S."/>
            <person name="Goodrich-Blair H."/>
        </authorList>
    </citation>
    <scope>NUCLEOTIDE SEQUENCE [LARGE SCALE GENOMIC DNA]</scope>
    <source>
        <strain evidence="7">SS-2004</strain>
    </source>
</reference>
<feature type="domain" description="Bacterial Immunoglobulin-like 21" evidence="4">
    <location>
        <begin position="1629"/>
        <end position="1734"/>
    </location>
</feature>
<dbReference type="InterPro" id="IPR003535">
    <property type="entry name" value="Intimin/invasin_bac"/>
</dbReference>
<dbReference type="KEGG" id="xbo:XBJ1_3796"/>
<dbReference type="RefSeq" id="WP_012990100.1">
    <property type="nucleotide sequence ID" value="NC_013892.1"/>
</dbReference>
<evidence type="ECO:0000259" key="4">
    <source>
        <dbReference type="Pfam" id="PF05688"/>
    </source>
</evidence>
<accession>D3V5I5</accession>
<evidence type="ECO:0000256" key="1">
    <source>
        <dbReference type="ARBA" id="ARBA00010116"/>
    </source>
</evidence>
<dbReference type="SUPFAM" id="SSF49373">
    <property type="entry name" value="Invasin/intimin cell-adhesion fragments"/>
    <property type="match status" value="1"/>
</dbReference>
<dbReference type="InterPro" id="IPR008541">
    <property type="entry name" value="InvE_AD"/>
</dbReference>
<feature type="region of interest" description="Disordered" evidence="2">
    <location>
        <begin position="1337"/>
        <end position="1356"/>
    </location>
</feature>
<dbReference type="EMBL" id="FN667741">
    <property type="protein sequence ID" value="CBJ82914.1"/>
    <property type="molecule type" value="Genomic_DNA"/>
</dbReference>
<organism evidence="7 8">
    <name type="scientific">Xenorhabdus bovienii (strain SS-2004)</name>
    <name type="common">Xenorhabdus nematophila subsp. bovienii</name>
    <dbReference type="NCBI Taxonomy" id="406818"/>
    <lineage>
        <taxon>Bacteria</taxon>
        <taxon>Pseudomonadati</taxon>
        <taxon>Pseudomonadota</taxon>
        <taxon>Gammaproteobacteria</taxon>
        <taxon>Enterobacterales</taxon>
        <taxon>Morganellaceae</taxon>
        <taxon>Xenorhabdus</taxon>
    </lineage>
</organism>
<evidence type="ECO:0000313" key="7">
    <source>
        <dbReference type="EMBL" id="CBJ82914.1"/>
    </source>
</evidence>
<dbReference type="STRING" id="406818.XBJ1_3796"/>
<keyword evidence="3" id="KW-0472">Membrane</keyword>
<dbReference type="FunFam" id="2.40.160.160:FF:000001">
    <property type="entry name" value="Intimin-like inverse autotransporter SinH"/>
    <property type="match status" value="1"/>
</dbReference>
<evidence type="ECO:0000259" key="5">
    <source>
        <dbReference type="Pfam" id="PF05689"/>
    </source>
</evidence>
<dbReference type="GO" id="GO:0009279">
    <property type="term" value="C:cell outer membrane"/>
    <property type="evidence" value="ECO:0007669"/>
    <property type="project" value="TreeGrafter"/>
</dbReference>
<dbReference type="Pfam" id="PF05689">
    <property type="entry name" value="InvE_AD"/>
    <property type="match status" value="1"/>
</dbReference>
<evidence type="ECO:0000256" key="3">
    <source>
        <dbReference type="SAM" id="Phobius"/>
    </source>
</evidence>
<gene>
    <name evidence="7" type="ordered locus">XBJ1_3796</name>
</gene>
<keyword evidence="3" id="KW-0812">Transmembrane</keyword>
<protein>
    <submittedName>
        <fullName evidence="7">Putative invasin</fullName>
    </submittedName>
</protein>
<dbReference type="GO" id="GO:0007155">
    <property type="term" value="P:cell adhesion"/>
    <property type="evidence" value="ECO:0007669"/>
    <property type="project" value="InterPro"/>
</dbReference>
<keyword evidence="3" id="KW-1133">Transmembrane helix</keyword>
<feature type="region of interest" description="Disordered" evidence="2">
    <location>
        <begin position="49"/>
        <end position="72"/>
    </location>
</feature>
<dbReference type="Gene3D" id="2.60.40.10">
    <property type="entry name" value="Immunoglobulins"/>
    <property type="match status" value="1"/>
</dbReference>
<dbReference type="InterPro" id="IPR024519">
    <property type="entry name" value="IAT_beta"/>
</dbReference>
<dbReference type="InterPro" id="IPR008542">
    <property type="entry name" value="BIg21"/>
</dbReference>
<dbReference type="InterPro" id="IPR038177">
    <property type="entry name" value="IAT_beta_sf"/>
</dbReference>
<feature type="domain" description="Inverse autotransporter beta-domain" evidence="6">
    <location>
        <begin position="105"/>
        <end position="378"/>
    </location>
</feature>
<dbReference type="PANTHER" id="PTHR39576:SF2">
    <property type="entry name" value="ATTACHING AND EFFACING PROTEIN HOMOLOG-RELATED"/>
    <property type="match status" value="1"/>
</dbReference>
<dbReference type="HOGENOM" id="CLU_002042_0_0_6"/>
<feature type="region of interest" description="Disordered" evidence="2">
    <location>
        <begin position="1093"/>
        <end position="1113"/>
    </location>
</feature>
<feature type="domain" description="InvasinE Adhesion" evidence="5">
    <location>
        <begin position="1737"/>
        <end position="1877"/>
    </location>
</feature>
<feature type="transmembrane region" description="Helical" evidence="3">
    <location>
        <begin position="21"/>
        <end position="44"/>
    </location>
</feature>
<evidence type="ECO:0000313" key="8">
    <source>
        <dbReference type="Proteomes" id="UP000002045"/>
    </source>
</evidence>
<dbReference type="Gene3D" id="2.40.160.160">
    <property type="entry name" value="Inverse autotransporter, beta-domain"/>
    <property type="match status" value="1"/>
</dbReference>
<dbReference type="InterPro" id="IPR013783">
    <property type="entry name" value="Ig-like_fold"/>
</dbReference>
<dbReference type="PRINTS" id="PR01369">
    <property type="entry name" value="INTIMIN"/>
</dbReference>
<sequence length="1878" mass="203633">MLKEQNRQRTDKQRHRIKLVAWVNIFSQVVFLMAGTFTPVLAAAKTHPVAQEDRSLSKPMTKLEGGGETDLTKPLSSKALADRLRQISATEPSENTTERWLANAASHAAGMLKNNNIVDSAKRQLHGLAVNEANQAVQNWLQRYGTIKLQANVDDRGRLEGSQFDMLLPLYDREKQMAFTQFGLRRIDNRTTVNVGLGQRHFLNTGMFGYNAFVDHDITRDHTRFGIGTEYARDFMKFGANGYFRASSWKDGQKMKDYEERPANGFDLRAEGYIPAYPQLGGKLIYEQYFGDEVGLLSEERRQKNPSVFTVGASYTPIPLVTLGIDRKQSAQGHGETLVNFGLNYVLGTPWSKQIDPDAVAFKRSLQGGRYDLVERNNQIVLEYRKKELIRLRMEKQISGHGGQVMSLNVNVSSKYGLKEIVWDMANLVAGGGKLEKPDTPVRGGEHYRLTLPPFHNKGNNTYILSGIAYDNQGNASERAETQIQVISLAIDLKDSGFELPHQSMAADGKTQTILRLRLIGNNGKPVTGVAGNITFISDLNSLRGEGKNPILGTEVKEVSEGSGIYEVTATAGTKPGEWKIIVTVDDKPLKHGTEIQFDVANAPTISDLIVAGVIEQSKKLSATYQFNANGGNDTDHSFFAWGAESTTADKVTSLAKATGIEETVPPPNEIQNGITSSGNVKEKGLVPEYTIPQTAVGKVLELSVLASNAIQISHFPPETVVLRKGMQGNKTTGGNSEGGVTNPDAAPVITKLTLSGDLEVGKRLTATYQFDGNSGNDTDDSKYTWHDKNALVTDDQLKSVPAVSKDSKTKTGTLTRDLKQEDAGKMLAISVKPINGEGIAGQLRTVDTSMSEQDGNKTLTPPGDKPGSIFDPAGKPAINELKLEGILEKGKTLTAKYVFESGAGDITDKSGYTWCRKQLNGQPDGTTCQAGIGPDRAGQVSEVDYLLEAKDVNRIVEFSIRAENALGVKADDTRTINTSSEGGVTNPDAAPVITKLTLSGDLAVGKRLTATYQFDGNSGNDTDDSKYTWHDKNALVTDDQLESVPAVSKDSKTKTGTLTRDLKQEDAGKMLAISVRPINGEGIAGQLRTVDTSMSEQDGNKTLTPPGDKPGSIFDPAGKPAINELKLEGILEKGKTLTAKYVFESGAGDITDKSGYTWCRKQLNGQPDGTTCQAGIGPDRAAQVSEVDYLLEAKDVNRIVEFSIRAENALGVKADDTRTINTGSEGGVTNPDAAPVITKLTLSGDLAVGKRLTATYQFDGNSGNDTDDSKYTWHDKNALVTDDQLESVPAVSKDSKTKTGTLTRDLKQEDAGKMLAISVKPINGEGIAGQLRTVDTSMSEQDGNKTLTPPGDKPGSIFDPAGKPAINELKLEGILEKGKTLTAKYVFESGAGDITDKSGYTWCRKQLNGQPDGTTCQAGIGPDRVGQVSEVDYLLEAKDVNRIVEFVIRAENALGVKADDTRTINTSMKWEEGNHTGGGNDQGSVIDPDKDPVITHLALIDPLVIGKKITATYSFDDNNGYPDDESLYAWGVYEPGEDDPTIQAIENSNDAIDKSGYIPESFGLTDQHAGKIIALTVRPKNSKGNIGSIVRAQGTVLGIAENFDVTWNVGTEEDLSNGKKAPKVKREEPITLTVKTLKSGNAIRGVPIKVELGKATGRAKTERVDPTVQLEITGKTYKSGDTYMGFTDKNGELIMTATDRNSIGLKTSVSITVNEGTGAKTETKTQDVIFTVITSPDTDLANYWGHMVEELPINAGKFSRPLLSKEVQKYYPNLSTGIVQENNEDWSAYNYENFKNLCQAKGKRAPQIGELQELGGLVQDKYQFTPTYGWPTVSSRSWYRSDTDAPNQGPHLKSSYALDNFKIGKNGPSDINMVSCI</sequence>
<dbReference type="Pfam" id="PF11924">
    <property type="entry name" value="IAT_beta"/>
    <property type="match status" value="1"/>
</dbReference>
<feature type="compositionally biased region" description="Polar residues" evidence="2">
    <location>
        <begin position="1093"/>
        <end position="1104"/>
    </location>
</feature>
<dbReference type="InterPro" id="IPR051715">
    <property type="entry name" value="Intimin-Invasin_domain"/>
</dbReference>
<name>D3V5I5_XENBS</name>
<evidence type="ECO:0000256" key="2">
    <source>
        <dbReference type="SAM" id="MobiDB-lite"/>
    </source>
</evidence>
<proteinExistence type="inferred from homology"/>
<feature type="compositionally biased region" description="Polar residues" evidence="2">
    <location>
        <begin position="1337"/>
        <end position="1348"/>
    </location>
</feature>
<dbReference type="InterPro" id="IPR008964">
    <property type="entry name" value="Invasin/intimin_cell_adhesion"/>
</dbReference>
<evidence type="ECO:0000259" key="6">
    <source>
        <dbReference type="Pfam" id="PF11924"/>
    </source>
</evidence>
<dbReference type="Pfam" id="PF05688">
    <property type="entry name" value="BIg21"/>
    <property type="match status" value="1"/>
</dbReference>
<dbReference type="Proteomes" id="UP000002045">
    <property type="component" value="Chromosome"/>
</dbReference>